<dbReference type="AlphaFoldDB" id="D6GW72"/>
<accession>D6GW72</accession>
<evidence type="ECO:0000313" key="3">
    <source>
        <dbReference type="Proteomes" id="UP000009376"/>
    </source>
</evidence>
<keyword evidence="1" id="KW-0812">Transmembrane</keyword>
<evidence type="ECO:0000256" key="1">
    <source>
        <dbReference type="SAM" id="Phobius"/>
    </source>
</evidence>
<proteinExistence type="predicted"/>
<gene>
    <name evidence="2" type="ORF">BJBARM5_0747</name>
</gene>
<dbReference type="Proteomes" id="UP000009376">
    <property type="component" value="Unassembled WGS sequence"/>
</dbReference>
<keyword evidence="1" id="KW-0472">Membrane</keyword>
<reference evidence="2 3" key="1">
    <citation type="journal article" date="2010" name="Proc. Natl. Acad. Sci. U.S.A.">
        <title>Enigmatic, ultrasmall, uncultivated Archaea.</title>
        <authorList>
            <person name="Baker B.J."/>
            <person name="Comolli L.R."/>
            <person name="Dick G.J."/>
            <person name="Hauser L.J."/>
            <person name="Hyatt D."/>
            <person name="Dill B.D."/>
            <person name="Land M.L."/>
            <person name="Verberkmoes N.C."/>
            <person name="Hettich R.L."/>
            <person name="Banfield J.F."/>
        </authorList>
    </citation>
    <scope>NUCLEOTIDE SEQUENCE [LARGE SCALE GENOMIC DNA]</scope>
</reference>
<evidence type="ECO:0000313" key="2">
    <source>
        <dbReference type="EMBL" id="EFD92538.1"/>
    </source>
</evidence>
<keyword evidence="1" id="KW-1133">Transmembrane helix</keyword>
<protein>
    <submittedName>
        <fullName evidence="2">Uncharacterized protein</fullName>
    </submittedName>
</protein>
<dbReference type="EMBL" id="GG745579">
    <property type="protein sequence ID" value="EFD92538.1"/>
    <property type="molecule type" value="Genomic_DNA"/>
</dbReference>
<sequence length="80" mass="9176">MRNLVNNMIKSLFLIGFVVFVIGVIGFSGLTIKVIGSYVNRIFSYIPIQQQYSAIIFIIIGFILMGLSFNSKMGKYYKYY</sequence>
<feature type="transmembrane region" description="Helical" evidence="1">
    <location>
        <begin position="52"/>
        <end position="70"/>
    </location>
</feature>
<feature type="transmembrane region" description="Helical" evidence="1">
    <location>
        <begin position="12"/>
        <end position="32"/>
    </location>
</feature>
<organism evidence="2 3">
    <name type="scientific">Candidatus Parvarchaeum acidophilus ARMAN-5</name>
    <dbReference type="NCBI Taxonomy" id="662762"/>
    <lineage>
        <taxon>Archaea</taxon>
        <taxon>Candidatus Parvarchaeota</taxon>
        <taxon>Candidatus Parvarchaeum</taxon>
    </lineage>
</organism>
<name>D6GW72_PARA5</name>